<feature type="transmembrane region" description="Helical" evidence="2">
    <location>
        <begin position="58"/>
        <end position="79"/>
    </location>
</feature>
<dbReference type="InterPro" id="IPR002931">
    <property type="entry name" value="Transglutaminase-like"/>
</dbReference>
<sequence length="711" mass="79915">MDKKARLSMGLLNWLWYLVFLLGINGYVNSRGGIVVVVIVGIVFKSIEYFFSDSKLSVFVKVVTILAIIFRAGNYINFFSPMWVYDIGLTIGNEINYMYFGRLEMIQVVPVVFNILFFIIFKEIVIAKRASSSFILLITFLGGALLLFLAIWAEAVFSLTAFLFVLGGIIKLFFNNMNISRLKPTSNTFTTSVLASLVIGLLIIWNLNLPVVFAEEFEWLKTQIEGGYTSIETGSSNNKGIRQTGYSSNDNRLGGSVEYSRRPVLTVKTEQPIYLRGETKYIYTGLGWTDDIISKDNVSVGEIPFVEFPQVEYQTIQLSVEILNGTYPVIFSGLNTTELKISRGTSEITSIQLVNGNDLYTDFRMRPNDSYQVTIQRPSYSQDVLLSSGSYPEEFPFDLYTDLPEDLPFSVREIAMDLTDGMGSNYEKAVAIRDYLRGSQFTYSLDVDYPPGGMDFVEHFLATKEGYCVHYSTAFVVMARAVDIPARWVKGFTQGDISETGVYTVYDKDAHAWAEIYIPNAGWVAFEPTKGFRAPQASQGTNQSPIDPDGDVEDPATPIQETPNENVPGDTATESKTFDLKTLMVVFAGSILLLFVSVIWKVQKNTKSRLTANDKVIILYNKVIGKLKILGAPKKNSETPREFITRSGELGWIPKELLNKTTQLLERAFYGENIVKSEEVEIVDKENRKTNTIYLGVKKTLNHLKLGRLSK</sequence>
<dbReference type="InterPro" id="IPR038765">
    <property type="entry name" value="Papain-like_cys_pep_sf"/>
</dbReference>
<evidence type="ECO:0000256" key="2">
    <source>
        <dbReference type="SAM" id="Phobius"/>
    </source>
</evidence>
<accession>A0A7G9W965</accession>
<reference evidence="4 5" key="1">
    <citation type="submission" date="2020-07" db="EMBL/GenBank/DDBJ databases">
        <title>Alkalicella. sp. LB2 genome.</title>
        <authorList>
            <person name="Postec A."/>
            <person name="Quemeneur M."/>
        </authorList>
    </citation>
    <scope>NUCLEOTIDE SEQUENCE [LARGE SCALE GENOMIC DNA]</scope>
    <source>
        <strain evidence="4 5">LB2</strain>
    </source>
</reference>
<dbReference type="SUPFAM" id="SSF54001">
    <property type="entry name" value="Cysteine proteinases"/>
    <property type="match status" value="1"/>
</dbReference>
<organism evidence="4 5">
    <name type="scientific">Alkalicella caledoniensis</name>
    <dbReference type="NCBI Taxonomy" id="2731377"/>
    <lineage>
        <taxon>Bacteria</taxon>
        <taxon>Bacillati</taxon>
        <taxon>Bacillota</taxon>
        <taxon>Clostridia</taxon>
        <taxon>Eubacteriales</taxon>
        <taxon>Proteinivoracaceae</taxon>
        <taxon>Alkalicella</taxon>
    </lineage>
</organism>
<keyword evidence="2" id="KW-0472">Membrane</keyword>
<feature type="transmembrane region" description="Helical" evidence="2">
    <location>
        <begin position="133"/>
        <end position="151"/>
    </location>
</feature>
<dbReference type="PANTHER" id="PTHR42736">
    <property type="entry name" value="PROTEIN-GLUTAMINE GAMMA-GLUTAMYLTRANSFERASE"/>
    <property type="match status" value="1"/>
</dbReference>
<evidence type="ECO:0000313" key="4">
    <source>
        <dbReference type="EMBL" id="QNO15227.1"/>
    </source>
</evidence>
<keyword evidence="5" id="KW-1185">Reference proteome</keyword>
<dbReference type="RefSeq" id="WP_213165591.1">
    <property type="nucleotide sequence ID" value="NZ_CP058559.1"/>
</dbReference>
<feature type="transmembrane region" description="Helical" evidence="2">
    <location>
        <begin position="34"/>
        <end position="51"/>
    </location>
</feature>
<dbReference type="Pfam" id="PF01841">
    <property type="entry name" value="Transglut_core"/>
    <property type="match status" value="1"/>
</dbReference>
<evidence type="ECO:0000313" key="5">
    <source>
        <dbReference type="Proteomes" id="UP000516160"/>
    </source>
</evidence>
<dbReference type="AlphaFoldDB" id="A0A7G9W965"/>
<feature type="transmembrane region" description="Helical" evidence="2">
    <location>
        <begin position="99"/>
        <end position="121"/>
    </location>
</feature>
<feature type="compositionally biased region" description="Polar residues" evidence="1">
    <location>
        <begin position="536"/>
        <end position="545"/>
    </location>
</feature>
<keyword evidence="2" id="KW-0812">Transmembrane</keyword>
<dbReference type="PANTHER" id="PTHR42736:SF1">
    <property type="entry name" value="PROTEIN-GLUTAMINE GAMMA-GLUTAMYLTRANSFERASE"/>
    <property type="match status" value="1"/>
</dbReference>
<feature type="domain" description="Transglutaminase-like" evidence="3">
    <location>
        <begin position="460"/>
        <end position="530"/>
    </location>
</feature>
<feature type="region of interest" description="Disordered" evidence="1">
    <location>
        <begin position="534"/>
        <end position="572"/>
    </location>
</feature>
<evidence type="ECO:0000259" key="3">
    <source>
        <dbReference type="SMART" id="SM00460"/>
    </source>
</evidence>
<name>A0A7G9W965_ALKCA</name>
<dbReference type="InterPro" id="IPR021878">
    <property type="entry name" value="TgpA_N"/>
</dbReference>
<dbReference type="InterPro" id="IPR052901">
    <property type="entry name" value="Bact_TGase-like"/>
</dbReference>
<evidence type="ECO:0000256" key="1">
    <source>
        <dbReference type="SAM" id="MobiDB-lite"/>
    </source>
</evidence>
<dbReference type="KEGG" id="acae:HYG86_10865"/>
<feature type="transmembrane region" description="Helical" evidence="2">
    <location>
        <begin position="7"/>
        <end position="28"/>
    </location>
</feature>
<feature type="transmembrane region" description="Helical" evidence="2">
    <location>
        <begin position="186"/>
        <end position="207"/>
    </location>
</feature>
<feature type="transmembrane region" description="Helical" evidence="2">
    <location>
        <begin position="582"/>
        <end position="600"/>
    </location>
</feature>
<dbReference type="EMBL" id="CP058559">
    <property type="protein sequence ID" value="QNO15227.1"/>
    <property type="molecule type" value="Genomic_DNA"/>
</dbReference>
<dbReference type="Pfam" id="PF11992">
    <property type="entry name" value="TgpA_N"/>
    <property type="match status" value="1"/>
</dbReference>
<gene>
    <name evidence="4" type="ORF">HYG86_10865</name>
</gene>
<dbReference type="Proteomes" id="UP000516160">
    <property type="component" value="Chromosome"/>
</dbReference>
<dbReference type="SMART" id="SM00460">
    <property type="entry name" value="TGc"/>
    <property type="match status" value="1"/>
</dbReference>
<dbReference type="Gene3D" id="3.10.620.30">
    <property type="match status" value="1"/>
</dbReference>
<keyword evidence="2" id="KW-1133">Transmembrane helix</keyword>
<feature type="transmembrane region" description="Helical" evidence="2">
    <location>
        <begin position="157"/>
        <end position="174"/>
    </location>
</feature>
<protein>
    <submittedName>
        <fullName evidence="4">Transglutaminase domain-containing protein</fullName>
    </submittedName>
</protein>
<proteinExistence type="predicted"/>